<dbReference type="Gene3D" id="3.40.50.11270">
    <property type="match status" value="1"/>
</dbReference>
<dbReference type="Proteomes" id="UP000609651">
    <property type="component" value="Unassembled WGS sequence"/>
</dbReference>
<reference evidence="6 7" key="1">
    <citation type="journal article" date="2020" name="Syst. Appl. Microbiol.">
        <title>Alienimonas chondri sp. nov., a novel planctomycete isolated from the biofilm of the red alga Chondrus crispus.</title>
        <authorList>
            <person name="Vitorino I."/>
            <person name="Albuquerque L."/>
            <person name="Wiegand S."/>
            <person name="Kallscheuer N."/>
            <person name="da Costa M.S."/>
            <person name="Lobo-da-Cunha A."/>
            <person name="Jogler C."/>
            <person name="Lage O.M."/>
        </authorList>
    </citation>
    <scope>NUCLEOTIDE SEQUENCE [LARGE SCALE GENOMIC DNA]</scope>
    <source>
        <strain evidence="6 7">LzC2</strain>
    </source>
</reference>
<keyword evidence="7" id="KW-1185">Reference proteome</keyword>
<proteinExistence type="predicted"/>
<dbReference type="SUPFAM" id="SSF47240">
    <property type="entry name" value="Ferritin-like"/>
    <property type="match status" value="1"/>
</dbReference>
<dbReference type="Gene3D" id="3.40.1010.20">
    <property type="entry name" value="4-hydroxy-3-methylbut-2-enyl diphosphate reductase, catalytic domain"/>
    <property type="match status" value="2"/>
</dbReference>
<name>A0ABX1VH72_9PLAN</name>
<dbReference type="PANTHER" id="PTHR30426:SF0">
    <property type="entry name" value="4-HYDROXY-3-METHYLBUT-2-ENYL DIPHOSPHATE REDUCTASE"/>
    <property type="match status" value="1"/>
</dbReference>
<evidence type="ECO:0000256" key="1">
    <source>
        <dbReference type="ARBA" id="ARBA00001966"/>
    </source>
</evidence>
<dbReference type="InterPro" id="IPR009078">
    <property type="entry name" value="Ferritin-like_SF"/>
</dbReference>
<dbReference type="InterPro" id="IPR012348">
    <property type="entry name" value="RNR-like"/>
</dbReference>
<keyword evidence="2" id="KW-0004">4Fe-4S</keyword>
<dbReference type="RefSeq" id="WP_171189049.1">
    <property type="nucleotide sequence ID" value="NZ_WTPX01000131.1"/>
</dbReference>
<dbReference type="InterPro" id="IPR003451">
    <property type="entry name" value="LytB/IspH"/>
</dbReference>
<keyword evidence="6" id="KW-0560">Oxidoreductase</keyword>
<dbReference type="NCBIfam" id="TIGR00216">
    <property type="entry name" value="ispH_lytB"/>
    <property type="match status" value="1"/>
</dbReference>
<dbReference type="GO" id="GO:0051745">
    <property type="term" value="F:4-hydroxy-3-methylbut-2-enyl diphosphate reductase activity"/>
    <property type="evidence" value="ECO:0007669"/>
    <property type="project" value="UniProtKB-EC"/>
</dbReference>
<keyword evidence="5" id="KW-0411">Iron-sulfur</keyword>
<comment type="cofactor">
    <cofactor evidence="1">
        <name>[4Fe-4S] cluster</name>
        <dbReference type="ChEBI" id="CHEBI:49883"/>
    </cofactor>
</comment>
<evidence type="ECO:0000313" key="7">
    <source>
        <dbReference type="Proteomes" id="UP000609651"/>
    </source>
</evidence>
<evidence type="ECO:0000313" key="6">
    <source>
        <dbReference type="EMBL" id="NNJ27225.1"/>
    </source>
</evidence>
<dbReference type="EMBL" id="WTPX01000131">
    <property type="protein sequence ID" value="NNJ27225.1"/>
    <property type="molecule type" value="Genomic_DNA"/>
</dbReference>
<keyword evidence="4" id="KW-0408">Iron</keyword>
<keyword evidence="3" id="KW-0479">Metal-binding</keyword>
<evidence type="ECO:0000256" key="5">
    <source>
        <dbReference type="ARBA" id="ARBA00023014"/>
    </source>
</evidence>
<evidence type="ECO:0000256" key="4">
    <source>
        <dbReference type="ARBA" id="ARBA00023004"/>
    </source>
</evidence>
<evidence type="ECO:0000256" key="3">
    <source>
        <dbReference type="ARBA" id="ARBA00022723"/>
    </source>
</evidence>
<organism evidence="6 7">
    <name type="scientific">Alienimonas chondri</name>
    <dbReference type="NCBI Taxonomy" id="2681879"/>
    <lineage>
        <taxon>Bacteria</taxon>
        <taxon>Pseudomonadati</taxon>
        <taxon>Planctomycetota</taxon>
        <taxon>Planctomycetia</taxon>
        <taxon>Planctomycetales</taxon>
        <taxon>Planctomycetaceae</taxon>
        <taxon>Alienimonas</taxon>
    </lineage>
</organism>
<accession>A0ABX1VH72</accession>
<sequence>MQHSNALPAPDNSALQNNNERLRVVRAWAMGFCFGVRDALAATRAEREPSAVTVLGELVHNADVTGELADRGFRSLPGPGDAAAVRTAAALVTAHGASHGDLASLRGAGLRVIDTTCPLVRRVQDAAAEFAAEGRFVVVVGVPGHAEVNGVIGDLSEEQFVVVRDKSAVRCWPCNRLGVVQQSTTDPATTVAAITAVQRLNPQADVAVADTVCKPTRDRQAAVQELCETLKRQSPQFGTPTVVVVGGRNSHNTARLAALCEAEGVRAVRVVGADDLNAAAFAGSTVVGLTAGTSTPDATIDAVERRLQSFETRPPFADKLCNTDRKRDWRRWSAGEWTAYFRANGARRDDPADPWAVPWPCAPGETRPTLSAAERAAVVESIRMFQLGESGTGRFLLRCAAAHVAAGGDADYPDALREFLAEENRHAAELGRFLDAEGVPRLQRGESRAAAAFRAARHLIPASEAGLEWAIVVLLSAERVALAYYAALRQATASPTLRTLCRNVLRDEVWHLRFQSDRLATLRAGRGAVGRALSRAVEGAALFAACTVAYLAHRAVFRRAGMGWRAVRRRAGASV</sequence>
<dbReference type="CDD" id="cd00657">
    <property type="entry name" value="Ferritin_like"/>
    <property type="match status" value="1"/>
</dbReference>
<dbReference type="Gene3D" id="1.10.620.20">
    <property type="entry name" value="Ribonucleotide Reductase, subunit A"/>
    <property type="match status" value="1"/>
</dbReference>
<dbReference type="Pfam" id="PF02401">
    <property type="entry name" value="LYTB"/>
    <property type="match status" value="1"/>
</dbReference>
<dbReference type="EC" id="1.17.7.4" evidence="6"/>
<dbReference type="PANTHER" id="PTHR30426">
    <property type="entry name" value="4-HYDROXY-3-METHYLBUT-2-ENYL DIPHOSPHATE REDUCTASE"/>
    <property type="match status" value="1"/>
</dbReference>
<comment type="caution">
    <text evidence="6">The sequence shown here is derived from an EMBL/GenBank/DDBJ whole genome shotgun (WGS) entry which is preliminary data.</text>
</comment>
<gene>
    <name evidence="6" type="primary">ispH_2</name>
    <name evidence="6" type="ORF">LzC2_33260</name>
</gene>
<dbReference type="CDD" id="cd13944">
    <property type="entry name" value="lytB_ispH"/>
    <property type="match status" value="1"/>
</dbReference>
<evidence type="ECO:0000256" key="2">
    <source>
        <dbReference type="ARBA" id="ARBA00022485"/>
    </source>
</evidence>
<protein>
    <submittedName>
        <fullName evidence="6">4-hydroxy-3-methylbut-2-enyl diphosphate reductase</fullName>
        <ecNumber evidence="6">1.17.7.4</ecNumber>
    </submittedName>
</protein>